<comment type="caution">
    <text evidence="5">The sequence shown here is derived from an EMBL/GenBank/DDBJ whole genome shotgun (WGS) entry which is preliminary data.</text>
</comment>
<gene>
    <name evidence="2" type="ORF">KDK_05040</name>
    <name evidence="3" type="ORF">KDK_29000</name>
    <name evidence="4" type="ORF">KDK_44910</name>
    <name evidence="5" type="ORF">KDK_48800</name>
    <name evidence="6" type="ORF">KDK_63710</name>
</gene>
<name>A0A402AQ11_9CHLR</name>
<sequence>MTIFSQSPFKLFNAQQGTYEQSFELFDPAIFLLCLLFECLCLLFELSVGFLKISHFFFCHALSLSALSSFSQGTE</sequence>
<keyword evidence="1" id="KW-0812">Transmembrane</keyword>
<proteinExistence type="predicted"/>
<evidence type="ECO:0000256" key="1">
    <source>
        <dbReference type="SAM" id="Phobius"/>
    </source>
</evidence>
<dbReference type="EMBL" id="BIFS01000001">
    <property type="protein sequence ID" value="GCE16704.1"/>
    <property type="molecule type" value="Genomic_DNA"/>
</dbReference>
<evidence type="ECO:0000313" key="6">
    <source>
        <dbReference type="EMBL" id="GCE22571.1"/>
    </source>
</evidence>
<evidence type="ECO:0000313" key="7">
    <source>
        <dbReference type="Proteomes" id="UP000287188"/>
    </source>
</evidence>
<reference evidence="7" key="1">
    <citation type="submission" date="2018-12" db="EMBL/GenBank/DDBJ databases">
        <title>Tengunoibacter tsumagoiensis gen. nov., sp. nov., Dictyobacter kobayashii sp. nov., D. alpinus sp. nov., and D. joshuensis sp. nov. and description of Dictyobacteraceae fam. nov. within the order Ktedonobacterales isolated from Tengu-no-mugimeshi.</title>
        <authorList>
            <person name="Wang C.M."/>
            <person name="Zheng Y."/>
            <person name="Sakai Y."/>
            <person name="Toyoda A."/>
            <person name="Minakuchi Y."/>
            <person name="Abe K."/>
            <person name="Yokota A."/>
            <person name="Yabe S."/>
        </authorList>
    </citation>
    <scope>NUCLEOTIDE SEQUENCE [LARGE SCALE GENOMIC DNA]</scope>
    <source>
        <strain evidence="7">Uno11</strain>
    </source>
</reference>
<evidence type="ECO:0000313" key="2">
    <source>
        <dbReference type="EMBL" id="GCE16704.1"/>
    </source>
</evidence>
<dbReference type="Proteomes" id="UP000287188">
    <property type="component" value="Unassembled WGS sequence"/>
</dbReference>
<feature type="transmembrane region" description="Helical" evidence="1">
    <location>
        <begin position="29"/>
        <end position="51"/>
    </location>
</feature>
<reference evidence="5" key="2">
    <citation type="journal article" date="2019" name="Int. J. Syst. Evol. Microbiol.">
        <title>Tengunoibacter tsumagoiensis gen. nov., sp. nov., Dictyobacter kobayashii sp. nov., Dictyobacter alpinus sp. nov., and description of Dictyobacteraceae fam. nov. within the order Ktedonobacterales isolated from Tengu-no-mugimeshi, a soil-like granular mass of micro-organisms, and emended descriptions of the genera Ktedonobacter and Dictyobacter.</title>
        <authorList>
            <person name="Wang C."/>
            <person name="Zheng Y."/>
            <person name="Sakai Y."/>
            <person name="Toyoda A."/>
            <person name="Minakuchi Y."/>
            <person name="Abe K."/>
            <person name="Yokota A."/>
            <person name="Yabe S."/>
        </authorList>
    </citation>
    <scope>NUCLEOTIDE SEQUENCE</scope>
    <source>
        <strain evidence="5">Uno11</strain>
    </source>
</reference>
<accession>A0A402AQ11</accession>
<evidence type="ECO:0000313" key="3">
    <source>
        <dbReference type="EMBL" id="GCE19100.1"/>
    </source>
</evidence>
<dbReference type="AlphaFoldDB" id="A0A402AQ11"/>
<keyword evidence="1" id="KW-1133">Transmembrane helix</keyword>
<evidence type="ECO:0000313" key="5">
    <source>
        <dbReference type="EMBL" id="GCE21080.1"/>
    </source>
</evidence>
<dbReference type="EMBL" id="BIFS01000001">
    <property type="protein sequence ID" value="GCE20691.1"/>
    <property type="molecule type" value="Genomic_DNA"/>
</dbReference>
<dbReference type="EMBL" id="BIFS01000002">
    <property type="protein sequence ID" value="GCE22571.1"/>
    <property type="molecule type" value="Genomic_DNA"/>
</dbReference>
<dbReference type="EMBL" id="BIFS01000001">
    <property type="protein sequence ID" value="GCE19100.1"/>
    <property type="molecule type" value="Genomic_DNA"/>
</dbReference>
<dbReference type="EMBL" id="BIFS01000001">
    <property type="protein sequence ID" value="GCE21080.1"/>
    <property type="molecule type" value="Genomic_DNA"/>
</dbReference>
<keyword evidence="7" id="KW-1185">Reference proteome</keyword>
<evidence type="ECO:0000313" key="4">
    <source>
        <dbReference type="EMBL" id="GCE20691.1"/>
    </source>
</evidence>
<keyword evidence="1" id="KW-0472">Membrane</keyword>
<protein>
    <submittedName>
        <fullName evidence="5">Uncharacterized protein</fullName>
    </submittedName>
</protein>
<organism evidence="5 7">
    <name type="scientific">Dictyobacter kobayashii</name>
    <dbReference type="NCBI Taxonomy" id="2014872"/>
    <lineage>
        <taxon>Bacteria</taxon>
        <taxon>Bacillati</taxon>
        <taxon>Chloroflexota</taxon>
        <taxon>Ktedonobacteria</taxon>
        <taxon>Ktedonobacterales</taxon>
        <taxon>Dictyobacteraceae</taxon>
        <taxon>Dictyobacter</taxon>
    </lineage>
</organism>